<evidence type="ECO:0000313" key="4">
    <source>
        <dbReference type="Proteomes" id="UP000706151"/>
    </source>
</evidence>
<accession>A0A935W3A0</accession>
<dbReference type="EMBL" id="JADJOT010000007">
    <property type="protein sequence ID" value="MBK7953862.1"/>
    <property type="molecule type" value="Genomic_DNA"/>
</dbReference>
<protein>
    <submittedName>
        <fullName evidence="3">Transposase</fullName>
    </submittedName>
</protein>
<reference evidence="3 4" key="1">
    <citation type="submission" date="2020-10" db="EMBL/GenBank/DDBJ databases">
        <title>Connecting structure to function with the recovery of over 1000 high-quality activated sludge metagenome-assembled genomes encoding full-length rRNA genes using long-read sequencing.</title>
        <authorList>
            <person name="Singleton C.M."/>
            <person name="Petriglieri F."/>
            <person name="Kristensen J.M."/>
            <person name="Kirkegaard R.H."/>
            <person name="Michaelsen T.Y."/>
            <person name="Andersen M.H."/>
            <person name="Karst S.M."/>
            <person name="Dueholm M.S."/>
            <person name="Nielsen P.H."/>
            <person name="Albertsen M."/>
        </authorList>
    </citation>
    <scope>NUCLEOTIDE SEQUENCE [LARGE SCALE GENOMIC DNA]</scope>
    <source>
        <strain evidence="3">Fred_18-Q3-R57-64_BAT3C.720</strain>
    </source>
</reference>
<dbReference type="AlphaFoldDB" id="A0A935W3A0"/>
<comment type="caution">
    <text evidence="3">The sequence shown here is derived from an EMBL/GenBank/DDBJ whole genome shotgun (WGS) entry which is preliminary data.</text>
</comment>
<organism evidence="3 4">
    <name type="scientific">Candidatus Accumulibacter affinis</name>
    <dbReference type="NCBI Taxonomy" id="2954384"/>
    <lineage>
        <taxon>Bacteria</taxon>
        <taxon>Pseudomonadati</taxon>
        <taxon>Pseudomonadota</taxon>
        <taxon>Betaproteobacteria</taxon>
        <taxon>Candidatus Accumulibacter</taxon>
    </lineage>
</organism>
<feature type="compositionally biased region" description="Basic residues" evidence="1">
    <location>
        <begin position="69"/>
        <end position="84"/>
    </location>
</feature>
<dbReference type="PANTHER" id="PTHR33678:SF2">
    <property type="match status" value="1"/>
</dbReference>
<feature type="region of interest" description="Disordered" evidence="1">
    <location>
        <begin position="50"/>
        <end position="84"/>
    </location>
</feature>
<dbReference type="Proteomes" id="UP000706151">
    <property type="component" value="Unassembled WGS sequence"/>
</dbReference>
<evidence type="ECO:0000256" key="1">
    <source>
        <dbReference type="SAM" id="MobiDB-lite"/>
    </source>
</evidence>
<evidence type="ECO:0000313" key="3">
    <source>
        <dbReference type="EMBL" id="MBK7953862.1"/>
    </source>
</evidence>
<name>A0A935W3A0_9PROT</name>
<gene>
    <name evidence="3" type="ORF">IPK02_07825</name>
</gene>
<feature type="domain" description="Transposase IS66 central" evidence="2">
    <location>
        <begin position="355"/>
        <end position="480"/>
    </location>
</feature>
<dbReference type="Pfam" id="PF03050">
    <property type="entry name" value="DDE_Tnp_IS66"/>
    <property type="match status" value="2"/>
</dbReference>
<evidence type="ECO:0000259" key="2">
    <source>
        <dbReference type="Pfam" id="PF03050"/>
    </source>
</evidence>
<dbReference type="InterPro" id="IPR004291">
    <property type="entry name" value="Transposase_IS66_central"/>
</dbReference>
<dbReference type="InterPro" id="IPR052344">
    <property type="entry name" value="Transposase-related"/>
</dbReference>
<sequence length="537" mass="60455">MSTETPQKLPGIPDIPADEMTPAVVRLLELCHWQREQIQALRDELARLKGQKPKPVIKPSALEGERSGTKKARRPKRRGKRHKTAKLEIHESVKVQPAADIPPNSRFKGYQDFVVQDLRIGVHNTRYRLERWVSPEGVSLIGQLPAEIGGVHFGPQLRAFILYQYHHAHVTQPLLLEQLREWQIDLSAGQLSALITDGHNEFHREKDALLQAGLQRSRYVHVDDTGARHQGKNGYCTHIGNERFAWFASTDSKSRINFLELLRAGHDVYTLNPAALTYLAEHKLPCAPLQALTALAPAAWTGQAAWQAVLAQQGITDPRHVRTVTEGALFGTVVEQGVAPDLAIVSDDAGQFDVLTHVLCWIHAERVLAKLLGFNDLQRQALASARSELWAIYDALKAYKEAPETLTAAAIEARFEKLCATRTGYASLDQALKRMRRNRAELLRVLQRPELPLHNNLSESDIRDYVKKRKISGSTRSASGRRCRDTFASLKKTCRKNQLSFWQYLQDRVFGWHRIAPLAQWIFEATPTGANVPVHGP</sequence>
<proteinExistence type="predicted"/>
<dbReference type="PANTHER" id="PTHR33678">
    <property type="entry name" value="BLL1576 PROTEIN"/>
    <property type="match status" value="1"/>
</dbReference>
<feature type="domain" description="Transposase IS66 central" evidence="2">
    <location>
        <begin position="152"/>
        <end position="252"/>
    </location>
</feature>